<dbReference type="Proteomes" id="UP000436047">
    <property type="component" value="Unassembled WGS sequence"/>
</dbReference>
<comment type="caution">
    <text evidence="1">The sequence shown here is derived from an EMBL/GenBank/DDBJ whole genome shotgun (WGS) entry which is preliminary data.</text>
</comment>
<dbReference type="EMBL" id="VUMI01000016">
    <property type="protein sequence ID" value="MSS88923.1"/>
    <property type="molecule type" value="Genomic_DNA"/>
</dbReference>
<evidence type="ECO:0000313" key="2">
    <source>
        <dbReference type="Proteomes" id="UP000436047"/>
    </source>
</evidence>
<protein>
    <submittedName>
        <fullName evidence="1">Uncharacterized protein</fullName>
    </submittedName>
</protein>
<organism evidence="1 2">
    <name type="scientific">Eisenbergiella porci</name>
    <dbReference type="NCBI Taxonomy" id="2652274"/>
    <lineage>
        <taxon>Bacteria</taxon>
        <taxon>Bacillati</taxon>
        <taxon>Bacillota</taxon>
        <taxon>Clostridia</taxon>
        <taxon>Lachnospirales</taxon>
        <taxon>Lachnospiraceae</taxon>
        <taxon>Eisenbergiella</taxon>
    </lineage>
</organism>
<accession>A0A6N7WE15</accession>
<dbReference type="Gene3D" id="1.50.10.100">
    <property type="entry name" value="Chondroitin AC/alginate lyase"/>
    <property type="match status" value="1"/>
</dbReference>
<dbReference type="GeneID" id="86053704"/>
<reference evidence="1 2" key="1">
    <citation type="submission" date="2019-08" db="EMBL/GenBank/DDBJ databases">
        <title>In-depth cultivation of the pig gut microbiome towards novel bacterial diversity and tailored functional studies.</title>
        <authorList>
            <person name="Wylensek D."/>
            <person name="Hitch T.C.A."/>
            <person name="Clavel T."/>
        </authorList>
    </citation>
    <scope>NUCLEOTIDE SEQUENCE [LARGE SCALE GENOMIC DNA]</scope>
    <source>
        <strain evidence="1 2">WCA-389-WT-23B</strain>
    </source>
</reference>
<dbReference type="InterPro" id="IPR008929">
    <property type="entry name" value="Chondroitin_lyas"/>
</dbReference>
<dbReference type="AlphaFoldDB" id="A0A6N7WE15"/>
<keyword evidence="2" id="KW-1185">Reference proteome</keyword>
<gene>
    <name evidence="1" type="ORF">FYJ45_11635</name>
</gene>
<name>A0A6N7WE15_9FIRM</name>
<proteinExistence type="predicted"/>
<evidence type="ECO:0000313" key="1">
    <source>
        <dbReference type="EMBL" id="MSS88923.1"/>
    </source>
</evidence>
<sequence>MIQFSKKIEQYRKRIQNNPALVRHLQEEVKAVFTSRIQVPEKGIGNWILYYYCPDCSAALEFNRNNEKEHRCPRCGKIYHGEPFHGAWWSHIHNQNAIQSVNMGILFFLTNEKEYFEKVKQILLTYAKYYAGYEIHGNIPCNGPGKAEAQTLDEAILHTI</sequence>
<dbReference type="RefSeq" id="WP_154464718.1">
    <property type="nucleotide sequence ID" value="NZ_JAXDZL010000019.1"/>
</dbReference>
<dbReference type="SUPFAM" id="SSF48230">
    <property type="entry name" value="Chondroitin AC/alginate lyase"/>
    <property type="match status" value="1"/>
</dbReference>